<evidence type="ECO:0000313" key="2">
    <source>
        <dbReference type="Proteomes" id="UP000000547"/>
    </source>
</evidence>
<name>Q47YB1_COLP3</name>
<evidence type="ECO:0000313" key="1">
    <source>
        <dbReference type="EMBL" id="AAZ27030.1"/>
    </source>
</evidence>
<dbReference type="Proteomes" id="UP000000547">
    <property type="component" value="Chromosome"/>
</dbReference>
<gene>
    <name evidence="1" type="ordered locus">CPS_3535</name>
</gene>
<dbReference type="STRING" id="167879.CPS_3535"/>
<dbReference type="HOGENOM" id="CLU_3364390_0_0_6"/>
<dbReference type="AlphaFoldDB" id="Q47YB1"/>
<sequence length="35" mass="4169">MKKDYFHCSTVNFNSIEQFFIGKIAPSYSNNFVYQ</sequence>
<proteinExistence type="predicted"/>
<dbReference type="KEGG" id="cps:CPS_3535"/>
<accession>Q47YB1</accession>
<reference evidence="1" key="1">
    <citation type="journal article" date="2005" name="Proc. Natl. Acad. Sci. U.S.A.">
        <title>The psychrophilic lifestyle as revealed by the genome sequence of Colwellia psychrerythraea 34H through genomic and proteomic analyses.</title>
        <authorList>
            <person name="Methe B.A."/>
            <person name="Nelson K.E."/>
            <person name="Deming J.W."/>
            <person name="Momen B."/>
            <person name="Melamud E."/>
            <person name="Zhang X."/>
            <person name="Moult J."/>
            <person name="Madupu R."/>
            <person name="Nelson W.C."/>
            <person name="Dodson R.J."/>
            <person name="Brinkac L.M."/>
            <person name="Daugherty S.C."/>
            <person name="Durkin A.S."/>
            <person name="DeBoy R.T."/>
            <person name="Kolonay J.F."/>
            <person name="Sullivan S.A."/>
            <person name="Zhou L."/>
            <person name="Davidsen T.M."/>
            <person name="Wu M."/>
            <person name="Huston A.L."/>
            <person name="Lewis M."/>
            <person name="Weaver B."/>
            <person name="Weidman J.F."/>
            <person name="Khouri H."/>
            <person name="Utterback T.R."/>
            <person name="Feldblyum T.V."/>
            <person name="Fraser C.M."/>
        </authorList>
    </citation>
    <scope>NUCLEOTIDE SEQUENCE [LARGE SCALE GENOMIC DNA]</scope>
    <source>
        <strain evidence="1">34H</strain>
    </source>
</reference>
<dbReference type="EMBL" id="CP000083">
    <property type="protein sequence ID" value="AAZ27030.1"/>
    <property type="molecule type" value="Genomic_DNA"/>
</dbReference>
<protein>
    <submittedName>
        <fullName evidence="1">Uncharacterized protein</fullName>
    </submittedName>
</protein>
<organism evidence="1 2">
    <name type="scientific">Colwellia psychrerythraea (strain 34H / ATCC BAA-681)</name>
    <name type="common">Vibrio psychroerythus</name>
    <dbReference type="NCBI Taxonomy" id="167879"/>
    <lineage>
        <taxon>Bacteria</taxon>
        <taxon>Pseudomonadati</taxon>
        <taxon>Pseudomonadota</taxon>
        <taxon>Gammaproteobacteria</taxon>
        <taxon>Alteromonadales</taxon>
        <taxon>Colwelliaceae</taxon>
        <taxon>Colwellia</taxon>
    </lineage>
</organism>